<dbReference type="AlphaFoldDB" id="A0A9X3W469"/>
<dbReference type="Proteomes" id="UP001141981">
    <property type="component" value="Unassembled WGS sequence"/>
</dbReference>
<sequence length="153" mass="17219">MKMVLDSDEDINVGALMEDAYLDDADLDDEEDDQSPTYTFKVANGRIRGMTDELDAMQQAVDKILKTERFVYQIYDEQYGNDLPELIGESINYAESEAERMVVEALEADDRINNVEITKCEQSNSDAITVEGYANTVYGNVGFESEVDIVDES</sequence>
<dbReference type="Pfam" id="PF10934">
    <property type="entry name" value="Sheath_initiator"/>
    <property type="match status" value="1"/>
</dbReference>
<protein>
    <submittedName>
        <fullName evidence="1">DUF2634 domain-containing protein</fullName>
    </submittedName>
</protein>
<proteinExistence type="predicted"/>
<evidence type="ECO:0000313" key="1">
    <source>
        <dbReference type="EMBL" id="MDB6257659.1"/>
    </source>
</evidence>
<dbReference type="RefSeq" id="WP_271863823.1">
    <property type="nucleotide sequence ID" value="NZ_JAOTGR010000001.1"/>
</dbReference>
<comment type="caution">
    <text evidence="1">The sequence shown here is derived from an EMBL/GenBank/DDBJ whole genome shotgun (WGS) entry which is preliminary data.</text>
</comment>
<evidence type="ECO:0000313" key="2">
    <source>
        <dbReference type="Proteomes" id="UP001141981"/>
    </source>
</evidence>
<name>A0A9X3W469_LACAM</name>
<reference evidence="1" key="2">
    <citation type="submission" date="2022-10" db="EMBL/GenBank/DDBJ databases">
        <authorList>
            <person name="Kostovova I."/>
            <person name="Moravkova M."/>
            <person name="Pechar R."/>
        </authorList>
    </citation>
    <scope>NUCLEOTIDE SEQUENCE</scope>
    <source>
        <strain evidence="1">M490A</strain>
    </source>
</reference>
<reference evidence="1" key="1">
    <citation type="journal article" date="2022" name="Microorganisms">
        <title>Antibiotic Susceptibility, Resistance Gene Determinants and Corresponding Genomic Regions in Lactobacillus amylovorus Isolates Derived from Wild Boars and Domestic Pigs.</title>
        <authorList>
            <person name="Moravkova M."/>
            <person name="Kostovova I."/>
            <person name="Kavanova K."/>
            <person name="Pechar R."/>
            <person name="Stanek S."/>
            <person name="Brychta A."/>
            <person name="Zeman M."/>
            <person name="Kubasova T."/>
        </authorList>
    </citation>
    <scope>NUCLEOTIDE SEQUENCE</scope>
    <source>
        <strain evidence="1">M490A</strain>
    </source>
</reference>
<gene>
    <name evidence="1" type="ORF">ODU72_03030</name>
</gene>
<dbReference type="Gene3D" id="3.10.450.40">
    <property type="match status" value="1"/>
</dbReference>
<dbReference type="InterPro" id="IPR020288">
    <property type="entry name" value="Sheath_initiator"/>
</dbReference>
<dbReference type="SUPFAM" id="SSF160719">
    <property type="entry name" value="gpW/gp25-like"/>
    <property type="match status" value="1"/>
</dbReference>
<accession>A0A9X3W469</accession>
<dbReference type="EMBL" id="JAOTGY010000004">
    <property type="protein sequence ID" value="MDB6257659.1"/>
    <property type="molecule type" value="Genomic_DNA"/>
</dbReference>
<organism evidence="1 2">
    <name type="scientific">Lactobacillus amylovorus</name>
    <dbReference type="NCBI Taxonomy" id="1604"/>
    <lineage>
        <taxon>Bacteria</taxon>
        <taxon>Bacillati</taxon>
        <taxon>Bacillota</taxon>
        <taxon>Bacilli</taxon>
        <taxon>Lactobacillales</taxon>
        <taxon>Lactobacillaceae</taxon>
        <taxon>Lactobacillus</taxon>
    </lineage>
</organism>